<dbReference type="AlphaFoldDB" id="A0A430VSW8"/>
<feature type="signal peptide" evidence="1">
    <location>
        <begin position="1"/>
        <end position="26"/>
    </location>
</feature>
<evidence type="ECO:0008006" key="4">
    <source>
        <dbReference type="Google" id="ProtNLM"/>
    </source>
</evidence>
<protein>
    <recommendedName>
        <fullName evidence="4">Lipoprotein</fullName>
    </recommendedName>
</protein>
<accession>A0A430VSW8</accession>
<proteinExistence type="predicted"/>
<evidence type="ECO:0000313" key="3">
    <source>
        <dbReference type="Proteomes" id="UP000287467"/>
    </source>
</evidence>
<organism evidence="2 3">
    <name type="scientific">Thermus scotoductus</name>
    <dbReference type="NCBI Taxonomy" id="37636"/>
    <lineage>
        <taxon>Bacteria</taxon>
        <taxon>Thermotogati</taxon>
        <taxon>Deinococcota</taxon>
        <taxon>Deinococci</taxon>
        <taxon>Thermales</taxon>
        <taxon>Thermaceae</taxon>
        <taxon>Thermus</taxon>
    </lineage>
</organism>
<name>A0A430VSW8_THESC</name>
<dbReference type="PROSITE" id="PS51257">
    <property type="entry name" value="PROKAR_LIPOPROTEIN"/>
    <property type="match status" value="1"/>
</dbReference>
<sequence length="407" mass="41313">MKRNRFWLSASGLALALLLGACGGGAGSGSGGTVTVNFVDALGNPWAPPKVATQVGTGAWQSAPSGISVTLNLPSGVAQYGVAFTCGTETQVVQFTKGEAPNPTLRCSSVNAPTPVNVTLNYNDSAFPTTANRLYSVNTLNVAFGPLTSNPATLTVSPGQGDLLVALYNNSWAVIALKGLLNQNFTAGANFSLNFAASDATSGTGNIGSYPVPSGFTTGGTAVFHVTPLGAYAILNNDFSAPGNALAFPLPPSALAGQKGVYANAFSSGLSVLSVEAFTGTSHTPALPPVFNPTVNTSAKLPAFSGLSASGSDFIGYGFSANWPGNSLTAIVSKGWIGTGTSYALPDLSSLGFPVPATNDPAGYEANAFYSNKPLGTLLAAPNFWKLLATPGIYLRSGTKEGSYTTP</sequence>
<dbReference type="EMBL" id="PEMW01000146">
    <property type="protein sequence ID" value="RTI56927.1"/>
    <property type="molecule type" value="Genomic_DNA"/>
</dbReference>
<keyword evidence="1" id="KW-0732">Signal</keyword>
<gene>
    <name evidence="2" type="ORF">CSW14_05545</name>
</gene>
<dbReference type="RefSeq" id="WP_126248015.1">
    <property type="nucleotide sequence ID" value="NZ_PEMW01000146.1"/>
</dbReference>
<reference evidence="2 3" key="1">
    <citation type="journal article" date="2019" name="Extremophiles">
        <title>Biogeography of thermophiles and predominance of Thermus scotoductus in domestic water heaters.</title>
        <authorList>
            <person name="Wilpiszeski R.L."/>
            <person name="Zhang Z."/>
            <person name="House C.H."/>
        </authorList>
    </citation>
    <scope>NUCLEOTIDE SEQUENCE [LARGE SCALE GENOMIC DNA]</scope>
    <source>
        <strain evidence="2 3">1_S1</strain>
    </source>
</reference>
<evidence type="ECO:0000256" key="1">
    <source>
        <dbReference type="SAM" id="SignalP"/>
    </source>
</evidence>
<evidence type="ECO:0000313" key="2">
    <source>
        <dbReference type="EMBL" id="RTI56927.1"/>
    </source>
</evidence>
<feature type="chain" id="PRO_5019272630" description="Lipoprotein" evidence="1">
    <location>
        <begin position="27"/>
        <end position="407"/>
    </location>
</feature>
<dbReference type="Proteomes" id="UP000287467">
    <property type="component" value="Unassembled WGS sequence"/>
</dbReference>
<comment type="caution">
    <text evidence="2">The sequence shown here is derived from an EMBL/GenBank/DDBJ whole genome shotgun (WGS) entry which is preliminary data.</text>
</comment>